<dbReference type="OrthoDB" id="8400810at2"/>
<evidence type="ECO:0000313" key="2">
    <source>
        <dbReference type="Proteomes" id="UP000000939"/>
    </source>
</evidence>
<evidence type="ECO:0000313" key="1">
    <source>
        <dbReference type="EMBL" id="ADG92463.1"/>
    </source>
</evidence>
<dbReference type="eggNOG" id="ENOG5032S98">
    <property type="taxonomic scope" value="Bacteria"/>
</dbReference>
<dbReference type="HOGENOM" id="CLU_099361_1_0_7"/>
<dbReference type="KEGG" id="ant:Arnit_0799"/>
<accession>D5V2N1</accession>
<dbReference type="RefSeq" id="WP_013134608.1">
    <property type="nucleotide sequence ID" value="NC_014166.1"/>
</dbReference>
<name>D5V2N1_ARCNC</name>
<reference evidence="1 2" key="1">
    <citation type="journal article" date="2010" name="Stand. Genomic Sci.">
        <title>Complete genome sequence of Arcobacter nitrofigilis type strain (CI).</title>
        <authorList>
            <person name="Pati A."/>
            <person name="Gronow S."/>
            <person name="Lapidus A."/>
            <person name="Copeland A."/>
            <person name="Glavina Del Rio T."/>
            <person name="Nolan M."/>
            <person name="Lucas S."/>
            <person name="Tice H."/>
            <person name="Cheng J.F."/>
            <person name="Han C."/>
            <person name="Chertkov O."/>
            <person name="Bruce D."/>
            <person name="Tapia R."/>
            <person name="Goodwin L."/>
            <person name="Pitluck S."/>
            <person name="Liolios K."/>
            <person name="Ivanova N."/>
            <person name="Mavromatis K."/>
            <person name="Chen A."/>
            <person name="Palaniappan K."/>
            <person name="Land M."/>
            <person name="Hauser L."/>
            <person name="Chang Y.J."/>
            <person name="Jeffries C.D."/>
            <person name="Detter J.C."/>
            <person name="Rohde M."/>
            <person name="Goker M."/>
            <person name="Bristow J."/>
            <person name="Eisen J.A."/>
            <person name="Markowitz V."/>
            <person name="Hugenholtz P."/>
            <person name="Klenk H.P."/>
            <person name="Kyrpides N.C."/>
        </authorList>
    </citation>
    <scope>NUCLEOTIDE SEQUENCE [LARGE SCALE GENOMIC DNA]</scope>
    <source>
        <strain evidence="2">ATCC 33309 / DSM 7299 / CCUG 15893 / LMG 7604 / NCTC 12251 / CI</strain>
    </source>
</reference>
<dbReference type="AlphaFoldDB" id="D5V2N1"/>
<dbReference type="EMBL" id="CP001999">
    <property type="protein sequence ID" value="ADG92463.1"/>
    <property type="molecule type" value="Genomic_DNA"/>
</dbReference>
<dbReference type="InterPro" id="IPR027056">
    <property type="entry name" value="Gluconate_2DH_su3"/>
</dbReference>
<dbReference type="Proteomes" id="UP000000939">
    <property type="component" value="Chromosome"/>
</dbReference>
<gene>
    <name evidence="1" type="ordered locus">Arnit_0799</name>
</gene>
<sequence precursor="true">MKRRTFIKLSSLTPIIVNSYMMAKDVDEKIWTTILEVQNILLPKTSKMPSAKEFGSVTYLKQNIDQYSFDKDDLELILNAAQVFKETFPEFFKATKDEKLEIIKQANASEYGNSWINILVYYGIEAMLSDPIYGGNKFQSGWMALNHKPGIPRPKRKYGAKIDI</sequence>
<dbReference type="STRING" id="572480.Arnit_0799"/>
<protein>
    <recommendedName>
        <fullName evidence="3">Gluconate 2-dehydrogenase subunit 3 family protein</fullName>
    </recommendedName>
</protein>
<proteinExistence type="predicted"/>
<evidence type="ECO:0008006" key="3">
    <source>
        <dbReference type="Google" id="ProtNLM"/>
    </source>
</evidence>
<keyword evidence="2" id="KW-1185">Reference proteome</keyword>
<dbReference type="Pfam" id="PF13618">
    <property type="entry name" value="Gluconate_2-dh3"/>
    <property type="match status" value="1"/>
</dbReference>
<organism evidence="1 2">
    <name type="scientific">Arcobacter nitrofigilis (strain ATCC 33309 / DSM 7299 / CCUG 15893 / LMG 7604 / NCTC 12251 / CI)</name>
    <name type="common">Campylobacter nitrofigilis</name>
    <dbReference type="NCBI Taxonomy" id="572480"/>
    <lineage>
        <taxon>Bacteria</taxon>
        <taxon>Pseudomonadati</taxon>
        <taxon>Campylobacterota</taxon>
        <taxon>Epsilonproteobacteria</taxon>
        <taxon>Campylobacterales</taxon>
        <taxon>Arcobacteraceae</taxon>
        <taxon>Arcobacter</taxon>
    </lineage>
</organism>